<evidence type="ECO:0000313" key="5">
    <source>
        <dbReference type="EMBL" id="KAK8936099.1"/>
    </source>
</evidence>
<dbReference type="AlphaFoldDB" id="A0AAP0BD65"/>
<proteinExistence type="inferred from homology"/>
<dbReference type="Pfam" id="PF02902">
    <property type="entry name" value="Peptidase_C48"/>
    <property type="match status" value="1"/>
</dbReference>
<evidence type="ECO:0000256" key="3">
    <source>
        <dbReference type="ARBA" id="ARBA00022801"/>
    </source>
</evidence>
<accession>A0AAP0BD65</accession>
<evidence type="ECO:0000256" key="1">
    <source>
        <dbReference type="ARBA" id="ARBA00005234"/>
    </source>
</evidence>
<dbReference type="InterPro" id="IPR038765">
    <property type="entry name" value="Papain-like_cys_pep_sf"/>
</dbReference>
<dbReference type="InterPro" id="IPR003653">
    <property type="entry name" value="Peptidase_C48_C"/>
</dbReference>
<evidence type="ECO:0000259" key="4">
    <source>
        <dbReference type="Pfam" id="PF02902"/>
    </source>
</evidence>
<organism evidence="5 6">
    <name type="scientific">Platanthera zijinensis</name>
    <dbReference type="NCBI Taxonomy" id="2320716"/>
    <lineage>
        <taxon>Eukaryota</taxon>
        <taxon>Viridiplantae</taxon>
        <taxon>Streptophyta</taxon>
        <taxon>Embryophyta</taxon>
        <taxon>Tracheophyta</taxon>
        <taxon>Spermatophyta</taxon>
        <taxon>Magnoliopsida</taxon>
        <taxon>Liliopsida</taxon>
        <taxon>Asparagales</taxon>
        <taxon>Orchidaceae</taxon>
        <taxon>Orchidoideae</taxon>
        <taxon>Orchideae</taxon>
        <taxon>Orchidinae</taxon>
        <taxon>Platanthera</taxon>
    </lineage>
</organism>
<name>A0AAP0BD65_9ASPA</name>
<sequence length="220" mass="25370">MFTKYNWPLAIHKHLHAQIADLNAKSVLRDPGENLGYFEGCSVVLLVWIYEHTNLQPVVDFIARPRICRWSSKLSYSSKVCFNLPRTLQLPDQVKTKFTHILLEENALLGEENEDSDFEPTKTKLEKIRAFHDDCRAALPSNILDWKIEDVPGIPKQANGFDCGVFVLKYMETTLSPKEVSWASTKGWHSNMPRYRAEITAEILRIFHDLVLKNIDNLET</sequence>
<keyword evidence="3" id="KW-0378">Hydrolase</keyword>
<evidence type="ECO:0000256" key="2">
    <source>
        <dbReference type="ARBA" id="ARBA00022670"/>
    </source>
</evidence>
<comment type="caution">
    <text evidence="5">The sequence shown here is derived from an EMBL/GenBank/DDBJ whole genome shotgun (WGS) entry which is preliminary data.</text>
</comment>
<dbReference type="Proteomes" id="UP001418222">
    <property type="component" value="Unassembled WGS sequence"/>
</dbReference>
<protein>
    <submittedName>
        <fullName evidence="5">Ubiquitin-like-specific protease 1A</fullName>
    </submittedName>
</protein>
<evidence type="ECO:0000313" key="6">
    <source>
        <dbReference type="Proteomes" id="UP001418222"/>
    </source>
</evidence>
<dbReference type="EMBL" id="JBBWWQ010000011">
    <property type="protein sequence ID" value="KAK8936099.1"/>
    <property type="molecule type" value="Genomic_DNA"/>
</dbReference>
<gene>
    <name evidence="5" type="primary">ULP1A</name>
    <name evidence="5" type="ORF">KSP39_PZI012970</name>
</gene>
<comment type="similarity">
    <text evidence="1">Belongs to the peptidase C48 family.</text>
</comment>
<dbReference type="SUPFAM" id="SSF54001">
    <property type="entry name" value="Cysteine proteinases"/>
    <property type="match status" value="1"/>
</dbReference>
<dbReference type="Gene3D" id="3.40.395.10">
    <property type="entry name" value="Adenoviral Proteinase, Chain A"/>
    <property type="match status" value="1"/>
</dbReference>
<keyword evidence="2 5" id="KW-0645">Protease</keyword>
<dbReference type="GO" id="GO:0008234">
    <property type="term" value="F:cysteine-type peptidase activity"/>
    <property type="evidence" value="ECO:0007669"/>
    <property type="project" value="InterPro"/>
</dbReference>
<reference evidence="5 6" key="1">
    <citation type="journal article" date="2022" name="Nat. Plants">
        <title>Genomes of leafy and leafless Platanthera orchids illuminate the evolution of mycoheterotrophy.</title>
        <authorList>
            <person name="Li M.H."/>
            <person name="Liu K.W."/>
            <person name="Li Z."/>
            <person name="Lu H.C."/>
            <person name="Ye Q.L."/>
            <person name="Zhang D."/>
            <person name="Wang J.Y."/>
            <person name="Li Y.F."/>
            <person name="Zhong Z.M."/>
            <person name="Liu X."/>
            <person name="Yu X."/>
            <person name="Liu D.K."/>
            <person name="Tu X.D."/>
            <person name="Liu B."/>
            <person name="Hao Y."/>
            <person name="Liao X.Y."/>
            <person name="Jiang Y.T."/>
            <person name="Sun W.H."/>
            <person name="Chen J."/>
            <person name="Chen Y.Q."/>
            <person name="Ai Y."/>
            <person name="Zhai J.W."/>
            <person name="Wu S.S."/>
            <person name="Zhou Z."/>
            <person name="Hsiao Y.Y."/>
            <person name="Wu W.L."/>
            <person name="Chen Y.Y."/>
            <person name="Lin Y.F."/>
            <person name="Hsu J.L."/>
            <person name="Li C.Y."/>
            <person name="Wang Z.W."/>
            <person name="Zhao X."/>
            <person name="Zhong W.Y."/>
            <person name="Ma X.K."/>
            <person name="Ma L."/>
            <person name="Huang J."/>
            <person name="Chen G.Z."/>
            <person name="Huang M.Z."/>
            <person name="Huang L."/>
            <person name="Peng D.H."/>
            <person name="Luo Y.B."/>
            <person name="Zou S.Q."/>
            <person name="Chen S.P."/>
            <person name="Lan S."/>
            <person name="Tsai W.C."/>
            <person name="Van de Peer Y."/>
            <person name="Liu Z.J."/>
        </authorList>
    </citation>
    <scope>NUCLEOTIDE SEQUENCE [LARGE SCALE GENOMIC DNA]</scope>
    <source>
        <strain evidence="5">Lor287</strain>
    </source>
</reference>
<dbReference type="GO" id="GO:0006508">
    <property type="term" value="P:proteolysis"/>
    <property type="evidence" value="ECO:0007669"/>
    <property type="project" value="UniProtKB-KW"/>
</dbReference>
<keyword evidence="6" id="KW-1185">Reference proteome</keyword>
<feature type="domain" description="Ubiquitin-like protease family profile" evidence="4">
    <location>
        <begin position="142"/>
        <end position="207"/>
    </location>
</feature>